<dbReference type="Gene3D" id="3.50.50.60">
    <property type="entry name" value="FAD/NAD(P)-binding domain"/>
    <property type="match status" value="2"/>
</dbReference>
<dbReference type="InterPro" id="IPR050346">
    <property type="entry name" value="FMO-like"/>
</dbReference>
<comment type="similarity">
    <text evidence="1 6">Belongs to the FMO family.</text>
</comment>
<keyword evidence="10" id="KW-1185">Reference proteome</keyword>
<evidence type="ECO:0000313" key="10">
    <source>
        <dbReference type="Proteomes" id="UP000326396"/>
    </source>
</evidence>
<dbReference type="InterPro" id="IPR000960">
    <property type="entry name" value="Flavin_mOase"/>
</dbReference>
<dbReference type="AlphaFoldDB" id="A0A5N6M897"/>
<accession>A0A5N6M897</accession>
<evidence type="ECO:0000256" key="4">
    <source>
        <dbReference type="ARBA" id="ARBA00022857"/>
    </source>
</evidence>
<evidence type="ECO:0000256" key="1">
    <source>
        <dbReference type="ARBA" id="ARBA00009183"/>
    </source>
</evidence>
<keyword evidence="2 6" id="KW-0285">Flavoprotein</keyword>
<dbReference type="GO" id="GO:0050660">
    <property type="term" value="F:flavin adenine dinucleotide binding"/>
    <property type="evidence" value="ECO:0007669"/>
    <property type="project" value="InterPro"/>
</dbReference>
<gene>
    <name evidence="9" type="ORF">E3N88_37103</name>
</gene>
<keyword evidence="6" id="KW-0503">Monooxygenase</keyword>
<evidence type="ECO:0000256" key="8">
    <source>
        <dbReference type="SAM" id="SignalP"/>
    </source>
</evidence>
<protein>
    <recommendedName>
        <fullName evidence="6">Flavin-containing monooxygenase</fullName>
        <ecNumber evidence="6">1.-.-.-</ecNumber>
    </recommendedName>
</protein>
<dbReference type="PRINTS" id="PR00370">
    <property type="entry name" value="FMOXYGENASE"/>
</dbReference>
<dbReference type="InterPro" id="IPR036188">
    <property type="entry name" value="FAD/NAD-bd_sf"/>
</dbReference>
<evidence type="ECO:0000256" key="2">
    <source>
        <dbReference type="ARBA" id="ARBA00022630"/>
    </source>
</evidence>
<dbReference type="GO" id="GO:0050661">
    <property type="term" value="F:NADP binding"/>
    <property type="evidence" value="ECO:0007669"/>
    <property type="project" value="InterPro"/>
</dbReference>
<feature type="region of interest" description="Disordered" evidence="7">
    <location>
        <begin position="291"/>
        <end position="324"/>
    </location>
</feature>
<keyword evidence="4" id="KW-0521">NADP</keyword>
<evidence type="ECO:0000313" key="9">
    <source>
        <dbReference type="EMBL" id="KAD3069223.1"/>
    </source>
</evidence>
<keyword evidence="3 6" id="KW-0274">FAD</keyword>
<dbReference type="Proteomes" id="UP000326396">
    <property type="component" value="Linkage Group LG7"/>
</dbReference>
<feature type="chain" id="PRO_5024276907" description="Flavin-containing monooxygenase" evidence="8">
    <location>
        <begin position="21"/>
        <end position="335"/>
    </location>
</feature>
<evidence type="ECO:0000256" key="6">
    <source>
        <dbReference type="RuleBase" id="RU361177"/>
    </source>
</evidence>
<feature type="signal peptide" evidence="8">
    <location>
        <begin position="1"/>
        <end position="20"/>
    </location>
</feature>
<evidence type="ECO:0000256" key="5">
    <source>
        <dbReference type="ARBA" id="ARBA00023002"/>
    </source>
</evidence>
<evidence type="ECO:0000256" key="7">
    <source>
        <dbReference type="SAM" id="MobiDB-lite"/>
    </source>
</evidence>
<feature type="compositionally biased region" description="Low complexity" evidence="7">
    <location>
        <begin position="312"/>
        <end position="322"/>
    </location>
</feature>
<keyword evidence="8" id="KW-0732">Signal</keyword>
<dbReference type="SUPFAM" id="SSF51905">
    <property type="entry name" value="FAD/NAD(P)-binding domain"/>
    <property type="match status" value="1"/>
</dbReference>
<dbReference type="Pfam" id="PF00743">
    <property type="entry name" value="FMO-like"/>
    <property type="match status" value="1"/>
</dbReference>
<sequence length="335" mass="38463">MPMPLKVAVIGAGLCGLIAARELERESHEVVVLEKSNRLGGVWVYDPRTESDLLGIDPDREIVHATLYKSLRTNSPRQIMGFSDYKFEGKEYGDPRMFPGHQEFLSYLEDFAEKFGVTKLIRFNSEVTRVEMLDSDNEFVVEWKTSGVMSRTEMFDAVVVCNGHNSQPRAALDIPGILEWPKKQLHAHNYRVPEPFQDQVVVIIGNGSSAYDISRELTTVAKEVHLSSRSPNIKLSKLPKYNNLWQHSKNYVLPDIKTTFSEFRRRHACHHNDQDGFHHCRHRYRRTNVMNHDSNNRYDQPEIVDSGPREAPSPAHAYAHPSDLQEFPLEMNGHN</sequence>
<keyword evidence="5 6" id="KW-0560">Oxidoreductase</keyword>
<evidence type="ECO:0000256" key="3">
    <source>
        <dbReference type="ARBA" id="ARBA00022827"/>
    </source>
</evidence>
<dbReference type="GO" id="GO:0004499">
    <property type="term" value="F:N,N-dimethylaniline monooxygenase activity"/>
    <property type="evidence" value="ECO:0007669"/>
    <property type="project" value="InterPro"/>
</dbReference>
<name>A0A5N6M897_9ASTR</name>
<dbReference type="EC" id="1.-.-.-" evidence="6"/>
<comment type="cofactor">
    <cofactor evidence="6">
        <name>FAD</name>
        <dbReference type="ChEBI" id="CHEBI:57692"/>
    </cofactor>
</comment>
<dbReference type="OrthoDB" id="66881at2759"/>
<proteinExistence type="inferred from homology"/>
<organism evidence="9 10">
    <name type="scientific">Mikania micrantha</name>
    <name type="common">bitter vine</name>
    <dbReference type="NCBI Taxonomy" id="192012"/>
    <lineage>
        <taxon>Eukaryota</taxon>
        <taxon>Viridiplantae</taxon>
        <taxon>Streptophyta</taxon>
        <taxon>Embryophyta</taxon>
        <taxon>Tracheophyta</taxon>
        <taxon>Spermatophyta</taxon>
        <taxon>Magnoliopsida</taxon>
        <taxon>eudicotyledons</taxon>
        <taxon>Gunneridae</taxon>
        <taxon>Pentapetalae</taxon>
        <taxon>asterids</taxon>
        <taxon>campanulids</taxon>
        <taxon>Asterales</taxon>
        <taxon>Asteraceae</taxon>
        <taxon>Asteroideae</taxon>
        <taxon>Heliantheae alliance</taxon>
        <taxon>Eupatorieae</taxon>
        <taxon>Mikania</taxon>
    </lineage>
</organism>
<dbReference type="PANTHER" id="PTHR23023">
    <property type="entry name" value="DIMETHYLANILINE MONOOXYGENASE"/>
    <property type="match status" value="1"/>
</dbReference>
<dbReference type="InterPro" id="IPR020946">
    <property type="entry name" value="Flavin_mOase-like"/>
</dbReference>
<comment type="caution">
    <text evidence="9">The sequence shown here is derived from an EMBL/GenBank/DDBJ whole genome shotgun (WGS) entry which is preliminary data.</text>
</comment>
<reference evidence="9 10" key="1">
    <citation type="submission" date="2019-05" db="EMBL/GenBank/DDBJ databases">
        <title>Mikania micrantha, genome provides insights into the molecular mechanism of rapid growth.</title>
        <authorList>
            <person name="Liu B."/>
        </authorList>
    </citation>
    <scope>NUCLEOTIDE SEQUENCE [LARGE SCALE GENOMIC DNA]</scope>
    <source>
        <strain evidence="9">NLD-2019</strain>
        <tissue evidence="9">Leaf</tissue>
    </source>
</reference>
<dbReference type="EMBL" id="SZYD01000017">
    <property type="protein sequence ID" value="KAD3069223.1"/>
    <property type="molecule type" value="Genomic_DNA"/>
</dbReference>